<keyword evidence="2" id="KW-1185">Reference proteome</keyword>
<dbReference type="EMBL" id="JAVLSJ010000029">
    <property type="protein sequence ID" value="MDR9851974.1"/>
    <property type="molecule type" value="Genomic_DNA"/>
</dbReference>
<dbReference type="Proteomes" id="UP001246576">
    <property type="component" value="Unassembled WGS sequence"/>
</dbReference>
<protein>
    <submittedName>
        <fullName evidence="1">Uncharacterized protein</fullName>
    </submittedName>
</protein>
<accession>A0ABU2EUX9</accession>
<proteinExistence type="predicted"/>
<sequence length="145" mass="16220">MELVEKHFAMGWTLEGGLSDNAVSELHHKVVEVAKDALRTMLEQGDVTRWGPTAIQIINTRSDTRGIPAPLTLQRCKALLDELIVSATPTSKYAADRVAGQKQWFREQLDSLLEESEYLSDALITEEMLVLSFPNRALLSHCLDL</sequence>
<evidence type="ECO:0000313" key="2">
    <source>
        <dbReference type="Proteomes" id="UP001246576"/>
    </source>
</evidence>
<dbReference type="RefSeq" id="WP_310841781.1">
    <property type="nucleotide sequence ID" value="NZ_JAVLSJ010000029.1"/>
</dbReference>
<name>A0ABU2EUX9_9BURK</name>
<reference evidence="1" key="1">
    <citation type="submission" date="2023-09" db="EMBL/GenBank/DDBJ databases">
        <title>Description of first Herbaspirillum huttiense subsp. nephrolepsisexaltata and Herbaspirillum huttiense subsp. lycopersicon.</title>
        <authorList>
            <person name="Poudel M."/>
            <person name="Sharma A."/>
            <person name="Goss E."/>
            <person name="Tapia J.H."/>
            <person name="Harmon C.M."/>
            <person name="Jones J.B."/>
        </authorList>
    </citation>
    <scope>NUCLEOTIDE SEQUENCE</scope>
    <source>
        <strain evidence="1">SE1</strain>
    </source>
</reference>
<comment type="caution">
    <text evidence="1">The sequence shown here is derived from an EMBL/GenBank/DDBJ whole genome shotgun (WGS) entry which is preliminary data.</text>
</comment>
<organism evidence="1 2">
    <name type="scientific">Herbaspirillum huttiense subsp. lycopersici</name>
    <dbReference type="NCBI Taxonomy" id="3074428"/>
    <lineage>
        <taxon>Bacteria</taxon>
        <taxon>Pseudomonadati</taxon>
        <taxon>Pseudomonadota</taxon>
        <taxon>Betaproteobacteria</taxon>
        <taxon>Burkholderiales</taxon>
        <taxon>Oxalobacteraceae</taxon>
        <taxon>Herbaspirillum</taxon>
    </lineage>
</organism>
<gene>
    <name evidence="1" type="ORF">RI048_27380</name>
</gene>
<evidence type="ECO:0000313" key="1">
    <source>
        <dbReference type="EMBL" id="MDR9851974.1"/>
    </source>
</evidence>